<dbReference type="EMBL" id="JAQSGK010000078">
    <property type="protein sequence ID" value="MEE6717171.1"/>
    <property type="molecule type" value="Genomic_DNA"/>
</dbReference>
<reference evidence="2 3" key="1">
    <citation type="submission" date="2023-02" db="EMBL/GenBank/DDBJ databases">
        <title>The predominant lactic acid bacteria and yeasts involved in the spontaneous fermentation of millet during the production of the traditional porridge Hausa koko in Ghana.</title>
        <authorList>
            <person name="Atter A."/>
            <person name="Diaz M."/>
        </authorList>
    </citation>
    <scope>NUCLEOTIDE SEQUENCE [LARGE SCALE GENOMIC DNA]</scope>
    <source>
        <strain evidence="2 3">FI11640</strain>
    </source>
</reference>
<evidence type="ECO:0000256" key="1">
    <source>
        <dbReference type="SAM" id="Phobius"/>
    </source>
</evidence>
<gene>
    <name evidence="2" type="ORF">PS435_15125</name>
</gene>
<feature type="transmembrane region" description="Helical" evidence="1">
    <location>
        <begin position="62"/>
        <end position="85"/>
    </location>
</feature>
<evidence type="ECO:0000313" key="2">
    <source>
        <dbReference type="EMBL" id="MEE6717171.1"/>
    </source>
</evidence>
<comment type="caution">
    <text evidence="2">The sequence shown here is derived from an EMBL/GenBank/DDBJ whole genome shotgun (WGS) entry which is preliminary data.</text>
</comment>
<dbReference type="Proteomes" id="UP001330016">
    <property type="component" value="Unassembled WGS sequence"/>
</dbReference>
<evidence type="ECO:0000313" key="3">
    <source>
        <dbReference type="Proteomes" id="UP001330016"/>
    </source>
</evidence>
<sequence>SAFIDDEGRDTHYFREYFARMNRYWQETTIIWLPYLVTIGILITNARFFTLGSSGLTMVFRFLFLALIVGLSLVEINMVNIASFYTFDYKSLFKLSAYYLLVDFLSTLKKGIAIGLAILAMFLVSNFIVFFLVGPVTFLNYRASKGMLR</sequence>
<proteinExistence type="predicted"/>
<dbReference type="RefSeq" id="WP_331244603.1">
    <property type="nucleotide sequence ID" value="NZ_JAQSGJ010000078.1"/>
</dbReference>
<feature type="transmembrane region" description="Helical" evidence="1">
    <location>
        <begin position="30"/>
        <end position="50"/>
    </location>
</feature>
<keyword evidence="3" id="KW-1185">Reference proteome</keyword>
<feature type="non-terminal residue" evidence="2">
    <location>
        <position position="1"/>
    </location>
</feature>
<accession>A0ABU7T3I8</accession>
<name>A0ABU7T3I8_9LACO</name>
<organism evidence="2 3">
    <name type="scientific">Schleiferilactobacillus harbinensis</name>
    <dbReference type="NCBI Taxonomy" id="304207"/>
    <lineage>
        <taxon>Bacteria</taxon>
        <taxon>Bacillati</taxon>
        <taxon>Bacillota</taxon>
        <taxon>Bacilli</taxon>
        <taxon>Lactobacillales</taxon>
        <taxon>Lactobacillaceae</taxon>
        <taxon>Schleiferilactobacillus</taxon>
    </lineage>
</organism>
<keyword evidence="1" id="KW-0812">Transmembrane</keyword>
<keyword evidence="1" id="KW-1133">Transmembrane helix</keyword>
<protein>
    <submittedName>
        <fullName evidence="2">Uncharacterized protein</fullName>
    </submittedName>
</protein>
<feature type="transmembrane region" description="Helical" evidence="1">
    <location>
        <begin position="112"/>
        <end position="139"/>
    </location>
</feature>
<keyword evidence="1" id="KW-0472">Membrane</keyword>